<dbReference type="GO" id="GO:1904680">
    <property type="term" value="F:peptide transmembrane transporter activity"/>
    <property type="evidence" value="ECO:0007669"/>
    <property type="project" value="TreeGrafter"/>
</dbReference>
<dbReference type="PIRSF" id="PIRSF002741">
    <property type="entry name" value="MppA"/>
    <property type="match status" value="1"/>
</dbReference>
<dbReference type="InterPro" id="IPR000914">
    <property type="entry name" value="SBP_5_dom"/>
</dbReference>
<dbReference type="PANTHER" id="PTHR30290:SF38">
    <property type="entry name" value="D,D-DIPEPTIDE-BINDING PERIPLASMIC PROTEIN DDPA-RELATED"/>
    <property type="match status" value="1"/>
</dbReference>
<dbReference type="PANTHER" id="PTHR30290">
    <property type="entry name" value="PERIPLASMIC BINDING COMPONENT OF ABC TRANSPORTER"/>
    <property type="match status" value="1"/>
</dbReference>
<feature type="chain" id="PRO_5027061584" evidence="3">
    <location>
        <begin position="30"/>
        <end position="535"/>
    </location>
</feature>
<dbReference type="InterPro" id="IPR039424">
    <property type="entry name" value="SBP_5"/>
</dbReference>
<dbReference type="Gene3D" id="3.10.105.10">
    <property type="entry name" value="Dipeptide-binding Protein, Domain 3"/>
    <property type="match status" value="1"/>
</dbReference>
<dbReference type="GO" id="GO:0030288">
    <property type="term" value="C:outer membrane-bounded periplasmic space"/>
    <property type="evidence" value="ECO:0007669"/>
    <property type="project" value="UniProtKB-ARBA"/>
</dbReference>
<proteinExistence type="inferred from homology"/>
<evidence type="ECO:0000313" key="5">
    <source>
        <dbReference type="EMBL" id="CAA9536427.1"/>
    </source>
</evidence>
<evidence type="ECO:0000259" key="4">
    <source>
        <dbReference type="Pfam" id="PF00496"/>
    </source>
</evidence>
<keyword evidence="2 3" id="KW-0732">Signal</keyword>
<evidence type="ECO:0000256" key="2">
    <source>
        <dbReference type="ARBA" id="ARBA00022729"/>
    </source>
</evidence>
<evidence type="ECO:0000256" key="1">
    <source>
        <dbReference type="ARBA" id="ARBA00005695"/>
    </source>
</evidence>
<dbReference type="InterPro" id="IPR030678">
    <property type="entry name" value="Peptide/Ni-bd"/>
</dbReference>
<reference evidence="5" key="1">
    <citation type="submission" date="2020-02" db="EMBL/GenBank/DDBJ databases">
        <authorList>
            <person name="Meier V. D."/>
        </authorList>
    </citation>
    <scope>NUCLEOTIDE SEQUENCE</scope>
    <source>
        <strain evidence="5">AVDCRST_MAG49</strain>
    </source>
</reference>
<feature type="domain" description="Solute-binding protein family 5" evidence="4">
    <location>
        <begin position="102"/>
        <end position="455"/>
    </location>
</feature>
<dbReference type="EMBL" id="CADCWG010000020">
    <property type="protein sequence ID" value="CAA9536427.1"/>
    <property type="molecule type" value="Genomic_DNA"/>
</dbReference>
<feature type="signal peptide" evidence="3">
    <location>
        <begin position="1"/>
        <end position="29"/>
    </location>
</feature>
<dbReference type="Gene3D" id="3.90.76.10">
    <property type="entry name" value="Dipeptide-binding Protein, Domain 1"/>
    <property type="match status" value="1"/>
</dbReference>
<sequence length="535" mass="58789">MGSRRRTTPGIVALLALLLATALPLTALAQGGTPAASPAAVEVPSEPSEPLVAPPAGKTELVIAQSADVSTLDPQKSTQVNDISVTFNLYDNLLTRGRDLSIQPMLATEFNQVDDLTWEFQLREGVTFHNGEEFGADDVEFTIERTYSGEEGLTVASTFSTVQDVVVVDPLTVQFVTKAPDPLLPARLAFYGGQILPKDYFTQVGPDGFNQAPVGSGPVSFVEYVVDDHLTLARYDNYWGDPIAFQTVTFRPIPETSTRIAALQAGEVDIITKVPSDQVQDVADLENARIEQVLYNGLYVLGVNSTVPPLDNPLVKQALSLAIDRQAIVEELYGGQGVVPSQPAVPGDFAYDPSLPAYPYDPERAEALLAEAGYNGEEIVIETTDGYLSNDLAMAEIIAQGWEDIGVNVNLSQIETSVRAEKNRTKTFLGMWWSDPTSALSDPDGMMWRLLAPEGAQPYFRNEEFDRLGTEARTSLDPALRERNYRRMFEIFNENFPWLPIIQPQESYGVANYISWFPYANQYFNLRAENLTLGG</sequence>
<organism evidence="5">
    <name type="scientific">uncultured Thermomicrobiales bacterium</name>
    <dbReference type="NCBI Taxonomy" id="1645740"/>
    <lineage>
        <taxon>Bacteria</taxon>
        <taxon>Pseudomonadati</taxon>
        <taxon>Thermomicrobiota</taxon>
        <taxon>Thermomicrobia</taxon>
        <taxon>Thermomicrobiales</taxon>
        <taxon>environmental samples</taxon>
    </lineage>
</organism>
<evidence type="ECO:0000256" key="3">
    <source>
        <dbReference type="SAM" id="SignalP"/>
    </source>
</evidence>
<accession>A0A6J4TZE8</accession>
<dbReference type="SUPFAM" id="SSF53850">
    <property type="entry name" value="Periplasmic binding protein-like II"/>
    <property type="match status" value="1"/>
</dbReference>
<gene>
    <name evidence="5" type="ORF">AVDCRST_MAG49-269</name>
</gene>
<name>A0A6J4TZE8_9BACT</name>
<protein>
    <submittedName>
        <fullName evidence="5">Oligopeptide ABC transporter, periplasmic oligopeptide-binding protein OppA</fullName>
    </submittedName>
</protein>
<dbReference type="AlphaFoldDB" id="A0A6J4TZE8"/>
<dbReference type="Pfam" id="PF00496">
    <property type="entry name" value="SBP_bac_5"/>
    <property type="match status" value="1"/>
</dbReference>
<dbReference type="GO" id="GO:0015833">
    <property type="term" value="P:peptide transport"/>
    <property type="evidence" value="ECO:0007669"/>
    <property type="project" value="TreeGrafter"/>
</dbReference>
<comment type="similarity">
    <text evidence="1">Belongs to the bacterial solute-binding protein 5 family.</text>
</comment>
<dbReference type="GO" id="GO:0043190">
    <property type="term" value="C:ATP-binding cassette (ABC) transporter complex"/>
    <property type="evidence" value="ECO:0007669"/>
    <property type="project" value="InterPro"/>
</dbReference>
<dbReference type="Gene3D" id="3.40.190.10">
    <property type="entry name" value="Periplasmic binding protein-like II"/>
    <property type="match status" value="1"/>
</dbReference>